<dbReference type="EMBL" id="LNQE01001167">
    <property type="protein sequence ID" value="KUG20603.1"/>
    <property type="molecule type" value="Genomic_DNA"/>
</dbReference>
<dbReference type="GO" id="GO:0046872">
    <property type="term" value="F:metal ion binding"/>
    <property type="evidence" value="ECO:0007669"/>
    <property type="project" value="UniProtKB-KW"/>
</dbReference>
<dbReference type="NCBIfam" id="TIGR04085">
    <property type="entry name" value="rSAM_more_4Fe4S"/>
    <property type="match status" value="1"/>
</dbReference>
<sequence>MNECTRASGCLHPDHAGEILYFREGRVYSVQIESNTDCPQGCRYCYAATGDGGKELPRSAVLRVIESAVRMGVRAVDWLGGDPLIRRDWYEIMKYAAGRGLTNNIWSSGMPLQIRAHAKRAVEVSEGGFIAVHLDSLNPEIYGRMHTGDPERQIEAVLKGVDNLLHLGKRPEHLINCVTFTKPLAGEDLEETIRYFAEEKGMRTCLTQLCMVGLAEKHPEWVPGAGEIKEACETRDRYSLKDSGLSISTMDVTKFYCGGTICVTVDGDVTPCSVIRKGFGNIHASLLEEIVDRHRDELLFMPLRNGNAPGYCSRCENNPICWGCRATAYYAHGDLLGEDPTCWRNSRHDR</sequence>
<reference evidence="8" key="1">
    <citation type="journal article" date="2015" name="Proc. Natl. Acad. Sci. U.S.A.">
        <title>Networks of energetic and metabolic interactions define dynamics in microbial communities.</title>
        <authorList>
            <person name="Embree M."/>
            <person name="Liu J.K."/>
            <person name="Al-Bassam M.M."/>
            <person name="Zengler K."/>
        </authorList>
    </citation>
    <scope>NUCLEOTIDE SEQUENCE</scope>
</reference>
<dbReference type="Gene3D" id="3.20.20.70">
    <property type="entry name" value="Aldolase class I"/>
    <property type="match status" value="1"/>
</dbReference>
<dbReference type="SFLD" id="SFLDG01067">
    <property type="entry name" value="SPASM/twitch_domain_containing"/>
    <property type="match status" value="1"/>
</dbReference>
<protein>
    <submittedName>
        <fullName evidence="8">Putative fe-s oxidoreductase</fullName>
    </submittedName>
</protein>
<dbReference type="PANTHER" id="PTHR11228">
    <property type="entry name" value="RADICAL SAM DOMAIN PROTEIN"/>
    <property type="match status" value="1"/>
</dbReference>
<dbReference type="PROSITE" id="PS51918">
    <property type="entry name" value="RADICAL_SAM"/>
    <property type="match status" value="1"/>
</dbReference>
<dbReference type="InterPro" id="IPR017200">
    <property type="entry name" value="PqqE-like"/>
</dbReference>
<dbReference type="Pfam" id="PF04055">
    <property type="entry name" value="Radical_SAM"/>
    <property type="match status" value="1"/>
</dbReference>
<dbReference type="SFLD" id="SFLDS00029">
    <property type="entry name" value="Radical_SAM"/>
    <property type="match status" value="1"/>
</dbReference>
<keyword evidence="4" id="KW-0479">Metal-binding</keyword>
<dbReference type="CDD" id="cd01335">
    <property type="entry name" value="Radical_SAM"/>
    <property type="match status" value="1"/>
</dbReference>
<keyword evidence="3" id="KW-0949">S-adenosyl-L-methionine</keyword>
<dbReference type="SUPFAM" id="SSF102114">
    <property type="entry name" value="Radical SAM enzymes"/>
    <property type="match status" value="1"/>
</dbReference>
<accession>A0A0W8FI93</accession>
<evidence type="ECO:0000256" key="5">
    <source>
        <dbReference type="ARBA" id="ARBA00023004"/>
    </source>
</evidence>
<organism evidence="8">
    <name type="scientific">hydrocarbon metagenome</name>
    <dbReference type="NCBI Taxonomy" id="938273"/>
    <lineage>
        <taxon>unclassified sequences</taxon>
        <taxon>metagenomes</taxon>
        <taxon>ecological metagenomes</taxon>
    </lineage>
</organism>
<dbReference type="PANTHER" id="PTHR11228:SF7">
    <property type="entry name" value="PQQA PEPTIDE CYCLASE"/>
    <property type="match status" value="1"/>
</dbReference>
<comment type="cofactor">
    <cofactor evidence="1">
        <name>[4Fe-4S] cluster</name>
        <dbReference type="ChEBI" id="CHEBI:49883"/>
    </cofactor>
</comment>
<keyword evidence="5" id="KW-0408">Iron</keyword>
<dbReference type="GO" id="GO:0051539">
    <property type="term" value="F:4 iron, 4 sulfur cluster binding"/>
    <property type="evidence" value="ECO:0007669"/>
    <property type="project" value="UniProtKB-KW"/>
</dbReference>
<evidence type="ECO:0000256" key="3">
    <source>
        <dbReference type="ARBA" id="ARBA00022691"/>
    </source>
</evidence>
<keyword evidence="6" id="KW-0411">Iron-sulfur</keyword>
<dbReference type="AlphaFoldDB" id="A0A0W8FI93"/>
<dbReference type="InterPro" id="IPR023885">
    <property type="entry name" value="4Fe4S-binding_SPASM_dom"/>
</dbReference>
<gene>
    <name evidence="8" type="ORF">ASZ90_009656</name>
</gene>
<evidence type="ECO:0000256" key="1">
    <source>
        <dbReference type="ARBA" id="ARBA00001966"/>
    </source>
</evidence>
<dbReference type="InterPro" id="IPR058240">
    <property type="entry name" value="rSAM_sf"/>
</dbReference>
<dbReference type="GO" id="GO:0003824">
    <property type="term" value="F:catalytic activity"/>
    <property type="evidence" value="ECO:0007669"/>
    <property type="project" value="InterPro"/>
</dbReference>
<evidence type="ECO:0000259" key="7">
    <source>
        <dbReference type="PROSITE" id="PS51918"/>
    </source>
</evidence>
<evidence type="ECO:0000256" key="2">
    <source>
        <dbReference type="ARBA" id="ARBA00022485"/>
    </source>
</evidence>
<dbReference type="Pfam" id="PF13186">
    <property type="entry name" value="SPASM"/>
    <property type="match status" value="1"/>
</dbReference>
<comment type="caution">
    <text evidence="8">The sequence shown here is derived from an EMBL/GenBank/DDBJ whole genome shotgun (WGS) entry which is preliminary data.</text>
</comment>
<dbReference type="InterPro" id="IPR007197">
    <property type="entry name" value="rSAM"/>
</dbReference>
<feature type="domain" description="Radical SAM core" evidence="7">
    <location>
        <begin position="24"/>
        <end position="251"/>
    </location>
</feature>
<evidence type="ECO:0000256" key="4">
    <source>
        <dbReference type="ARBA" id="ARBA00022723"/>
    </source>
</evidence>
<dbReference type="InterPro" id="IPR050377">
    <property type="entry name" value="Radical_SAM_PqqE_MftC-like"/>
</dbReference>
<evidence type="ECO:0000313" key="8">
    <source>
        <dbReference type="EMBL" id="KUG20603.1"/>
    </source>
</evidence>
<proteinExistence type="predicted"/>
<keyword evidence="2" id="KW-0004">4Fe-4S</keyword>
<name>A0A0W8FI93_9ZZZZ</name>
<dbReference type="InterPro" id="IPR013785">
    <property type="entry name" value="Aldolase_TIM"/>
</dbReference>
<evidence type="ECO:0000256" key="6">
    <source>
        <dbReference type="ARBA" id="ARBA00023014"/>
    </source>
</evidence>
<dbReference type="PIRSF" id="PIRSF037420">
    <property type="entry name" value="PQQ_syn_pqqE"/>
    <property type="match status" value="1"/>
</dbReference>